<keyword evidence="6" id="KW-1133">Transmembrane helix</keyword>
<dbReference type="Pfam" id="PF02518">
    <property type="entry name" value="HATPase_c"/>
    <property type="match status" value="1"/>
</dbReference>
<dbReference type="Pfam" id="PF08376">
    <property type="entry name" value="NIT"/>
    <property type="match status" value="1"/>
</dbReference>
<dbReference type="SUPFAM" id="SSF55874">
    <property type="entry name" value="ATPase domain of HSP90 chaperone/DNA topoisomerase II/histidine kinase"/>
    <property type="match status" value="1"/>
</dbReference>
<comment type="caution">
    <text evidence="10">The sequence shown here is derived from an EMBL/GenBank/DDBJ whole genome shotgun (WGS) entry which is preliminary data.</text>
</comment>
<keyword evidence="11" id="KW-1185">Reference proteome</keyword>
<gene>
    <name evidence="10" type="ORF">Afe05nite_21370</name>
</gene>
<dbReference type="InterPro" id="IPR003594">
    <property type="entry name" value="HATPase_dom"/>
</dbReference>
<keyword evidence="6" id="KW-0472">Membrane</keyword>
<dbReference type="Proteomes" id="UP000598174">
    <property type="component" value="Unassembled WGS sequence"/>
</dbReference>
<name>A0A919IYU1_9ACTN</name>
<dbReference type="InterPro" id="IPR036890">
    <property type="entry name" value="HATPase_C_sf"/>
</dbReference>
<feature type="domain" description="Nitrate/nitrite sensing protein" evidence="9">
    <location>
        <begin position="46"/>
        <end position="252"/>
    </location>
</feature>
<keyword evidence="5" id="KW-0418">Kinase</keyword>
<keyword evidence="7" id="KW-0732">Signal</keyword>
<feature type="domain" description="Histidine kinase/HSP90-like ATPase" evidence="8">
    <location>
        <begin position="415"/>
        <end position="518"/>
    </location>
</feature>
<feature type="transmembrane region" description="Helical" evidence="6">
    <location>
        <begin position="262"/>
        <end position="284"/>
    </location>
</feature>
<organism evidence="10 11">
    <name type="scientific">Paractinoplanes ferrugineus</name>
    <dbReference type="NCBI Taxonomy" id="113564"/>
    <lineage>
        <taxon>Bacteria</taxon>
        <taxon>Bacillati</taxon>
        <taxon>Actinomycetota</taxon>
        <taxon>Actinomycetes</taxon>
        <taxon>Micromonosporales</taxon>
        <taxon>Micromonosporaceae</taxon>
        <taxon>Paractinoplanes</taxon>
    </lineage>
</organism>
<evidence type="ECO:0000259" key="8">
    <source>
        <dbReference type="Pfam" id="PF02518"/>
    </source>
</evidence>
<evidence type="ECO:0000256" key="4">
    <source>
        <dbReference type="ARBA" id="ARBA00022679"/>
    </source>
</evidence>
<evidence type="ECO:0000259" key="9">
    <source>
        <dbReference type="Pfam" id="PF08376"/>
    </source>
</evidence>
<proteinExistence type="predicted"/>
<feature type="signal peptide" evidence="7">
    <location>
        <begin position="1"/>
        <end position="25"/>
    </location>
</feature>
<keyword evidence="3" id="KW-0597">Phosphoprotein</keyword>
<dbReference type="InterPro" id="IPR013587">
    <property type="entry name" value="Nitrate/nitrite_sensing"/>
</dbReference>
<evidence type="ECO:0000256" key="6">
    <source>
        <dbReference type="SAM" id="Phobius"/>
    </source>
</evidence>
<accession>A0A919IYU1</accession>
<dbReference type="RefSeq" id="WP_203816866.1">
    <property type="nucleotide sequence ID" value="NZ_BAAABP010000031.1"/>
</dbReference>
<evidence type="ECO:0000256" key="2">
    <source>
        <dbReference type="ARBA" id="ARBA00012438"/>
    </source>
</evidence>
<evidence type="ECO:0000256" key="3">
    <source>
        <dbReference type="ARBA" id="ARBA00022553"/>
    </source>
</evidence>
<keyword evidence="6" id="KW-0812">Transmembrane</keyword>
<evidence type="ECO:0000256" key="7">
    <source>
        <dbReference type="SAM" id="SignalP"/>
    </source>
</evidence>
<dbReference type="AlphaFoldDB" id="A0A919IYU1"/>
<dbReference type="PANTHER" id="PTHR45436">
    <property type="entry name" value="SENSOR HISTIDINE KINASE YKOH"/>
    <property type="match status" value="1"/>
</dbReference>
<evidence type="ECO:0000256" key="1">
    <source>
        <dbReference type="ARBA" id="ARBA00000085"/>
    </source>
</evidence>
<evidence type="ECO:0000256" key="5">
    <source>
        <dbReference type="ARBA" id="ARBA00022777"/>
    </source>
</evidence>
<dbReference type="Gene3D" id="3.30.565.10">
    <property type="entry name" value="Histidine kinase-like ATPase, C-terminal domain"/>
    <property type="match status" value="1"/>
</dbReference>
<dbReference type="GO" id="GO:0005886">
    <property type="term" value="C:plasma membrane"/>
    <property type="evidence" value="ECO:0007669"/>
    <property type="project" value="TreeGrafter"/>
</dbReference>
<evidence type="ECO:0000313" key="10">
    <source>
        <dbReference type="EMBL" id="GIE10297.1"/>
    </source>
</evidence>
<comment type="catalytic activity">
    <reaction evidence="1">
        <text>ATP + protein L-histidine = ADP + protein N-phospho-L-histidine.</text>
        <dbReference type="EC" id="2.7.13.3"/>
    </reaction>
</comment>
<dbReference type="GO" id="GO:0004673">
    <property type="term" value="F:protein histidine kinase activity"/>
    <property type="evidence" value="ECO:0007669"/>
    <property type="project" value="UniProtKB-EC"/>
</dbReference>
<reference evidence="10" key="1">
    <citation type="submission" date="2021-01" db="EMBL/GenBank/DDBJ databases">
        <title>Whole genome shotgun sequence of Actinoplanes ferrugineus NBRC 15555.</title>
        <authorList>
            <person name="Komaki H."/>
            <person name="Tamura T."/>
        </authorList>
    </citation>
    <scope>NUCLEOTIDE SEQUENCE</scope>
    <source>
        <strain evidence="10">NBRC 15555</strain>
    </source>
</reference>
<protein>
    <recommendedName>
        <fullName evidence="2">histidine kinase</fullName>
        <ecNumber evidence="2">2.7.13.3</ecNumber>
    </recommendedName>
</protein>
<evidence type="ECO:0000313" key="11">
    <source>
        <dbReference type="Proteomes" id="UP000598174"/>
    </source>
</evidence>
<sequence>MKRWGAGLGLLVLLWIAAATPAVSAALDQIRERSTAGEIGHAVDGVVVALQAERRLAATFRTGGDIAPGTAQRGRTDQARTALAKARDGRFVTAEAGREVDELLRRLSGLDPLRAQVDGGLAARADVVAGYTRIIAAGLGAPWLPSSQTLGALGRAREALCEEDALITGALATTGVTETDRLRLGALTGVRQAWLTDAGADADLDAAAYRRLQAVERQILKPAPVTPAGWTAAVDPAVADLRAAESGADREMLAATSGSITAILYAGLIAGVGLIAVIGVFLLARRTAPELRRAPAVAPARADGRPAREELLLDLHRRSQRLVHRQLRLLDTMERRQSDDETLGDLFRADNLATRLRRNVEKAITLAGGTPGRRWRRPMPVVEVVRGAAAEIADYVRVSTGRVQPAGLAGSAVTDVMHLLAELIENATTYSPPETRVRVGGVRDDDGGYTFTVSDVGPGMSDLDLTTAAGVMADAEPPADGVWWGFHAIGRFAARQNIAVRLRPGPAGGLIATVTLPADLITDPAAAGPGPDAPPLSRVARMRARLSDVTSPTVDLPVVGSRQTEA</sequence>
<dbReference type="InterPro" id="IPR050428">
    <property type="entry name" value="TCS_sensor_his_kinase"/>
</dbReference>
<keyword evidence="4" id="KW-0808">Transferase</keyword>
<dbReference type="PANTHER" id="PTHR45436:SF5">
    <property type="entry name" value="SENSOR HISTIDINE KINASE TRCS"/>
    <property type="match status" value="1"/>
</dbReference>
<dbReference type="EMBL" id="BOMM01000015">
    <property type="protein sequence ID" value="GIE10297.1"/>
    <property type="molecule type" value="Genomic_DNA"/>
</dbReference>
<dbReference type="EC" id="2.7.13.3" evidence="2"/>
<feature type="chain" id="PRO_5036790308" description="histidine kinase" evidence="7">
    <location>
        <begin position="26"/>
        <end position="566"/>
    </location>
</feature>
<dbReference type="GO" id="GO:0000160">
    <property type="term" value="P:phosphorelay signal transduction system"/>
    <property type="evidence" value="ECO:0007669"/>
    <property type="project" value="TreeGrafter"/>
</dbReference>